<dbReference type="InterPro" id="IPR003870">
    <property type="entry name" value="DUF222"/>
</dbReference>
<dbReference type="Proteomes" id="UP000247980">
    <property type="component" value="Unassembled WGS sequence"/>
</dbReference>
<evidence type="ECO:0000259" key="1">
    <source>
        <dbReference type="Pfam" id="PF02720"/>
    </source>
</evidence>
<organism evidence="2 3">
    <name type="scientific">Arthrobacter psychrolactophilus</name>
    <dbReference type="NCBI Taxonomy" id="92442"/>
    <lineage>
        <taxon>Bacteria</taxon>
        <taxon>Bacillati</taxon>
        <taxon>Actinomycetota</taxon>
        <taxon>Actinomycetes</taxon>
        <taxon>Micrococcales</taxon>
        <taxon>Micrococcaceae</taxon>
        <taxon>Arthrobacter</taxon>
    </lineage>
</organism>
<feature type="non-terminal residue" evidence="2">
    <location>
        <position position="298"/>
    </location>
</feature>
<dbReference type="AlphaFoldDB" id="A0A2V5IK11"/>
<gene>
    <name evidence="2" type="ORF">CVS30_17710</name>
</gene>
<proteinExistence type="predicted"/>
<reference evidence="2 3" key="1">
    <citation type="submission" date="2018-05" db="EMBL/GenBank/DDBJ databases">
        <title>Genetic diversity of glacier-inhabiting Cryobacterium bacteria in China and description of Cryobacterium mengkeensis sp. nov. and Arthrobacter glacialis sp. nov.</title>
        <authorList>
            <person name="Liu Q."/>
            <person name="Xin Y.-H."/>
        </authorList>
    </citation>
    <scope>NUCLEOTIDE SEQUENCE [LARGE SCALE GENOMIC DNA]</scope>
    <source>
        <strain evidence="2 3">B7</strain>
    </source>
</reference>
<evidence type="ECO:0000313" key="2">
    <source>
        <dbReference type="EMBL" id="PYI37018.1"/>
    </source>
</evidence>
<feature type="domain" description="DUF222" evidence="1">
    <location>
        <begin position="101"/>
        <end position="282"/>
    </location>
</feature>
<dbReference type="Pfam" id="PF02720">
    <property type="entry name" value="DUF222"/>
    <property type="match status" value="1"/>
</dbReference>
<name>A0A2V5IK11_9MICC</name>
<keyword evidence="3" id="KW-1185">Reference proteome</keyword>
<accession>A0A2V5IK11</accession>
<sequence length="298" mass="32936">MSVADRVSALTLPVLESLEDRLAEFTHLPTRPGLITPTPENSGVVGGVGSQVEGVQLLMEECLNTVTALRRHQNHCAALLLRVVERLDTVAALEGELQGLDPWQRGRAFDQVRAELAVVLSIPEGTAEQLMIHAKSLVHSLPHTLGAMEGGELGWEFAVVIAEETELLRSIGVEDTSVESFEQTLLSKAWGSTLRSFKDKARRSRERLHPETIPERTLRAYTDRRIQKSRASDGMSWLSLYAPAPTIEAVWDHCTLTATAAQGPHEERTLTQLRADIVATLLLNQTMDENHIHRPPTT</sequence>
<evidence type="ECO:0000313" key="3">
    <source>
        <dbReference type="Proteomes" id="UP000247980"/>
    </source>
</evidence>
<protein>
    <recommendedName>
        <fullName evidence="1">DUF222 domain-containing protein</fullName>
    </recommendedName>
</protein>
<comment type="caution">
    <text evidence="2">The sequence shown here is derived from an EMBL/GenBank/DDBJ whole genome shotgun (WGS) entry which is preliminary data.</text>
</comment>
<dbReference type="EMBL" id="QJVC01000054">
    <property type="protein sequence ID" value="PYI37018.1"/>
    <property type="molecule type" value="Genomic_DNA"/>
</dbReference>